<dbReference type="Proteomes" id="UP000327013">
    <property type="component" value="Unassembled WGS sequence"/>
</dbReference>
<keyword evidence="2" id="KW-0812">Transmembrane</keyword>
<dbReference type="AlphaFoldDB" id="A0A5N6L439"/>
<organism evidence="3 4">
    <name type="scientific">Carpinus fangiana</name>
    <dbReference type="NCBI Taxonomy" id="176857"/>
    <lineage>
        <taxon>Eukaryota</taxon>
        <taxon>Viridiplantae</taxon>
        <taxon>Streptophyta</taxon>
        <taxon>Embryophyta</taxon>
        <taxon>Tracheophyta</taxon>
        <taxon>Spermatophyta</taxon>
        <taxon>Magnoliopsida</taxon>
        <taxon>eudicotyledons</taxon>
        <taxon>Gunneridae</taxon>
        <taxon>Pentapetalae</taxon>
        <taxon>rosids</taxon>
        <taxon>fabids</taxon>
        <taxon>Fagales</taxon>
        <taxon>Betulaceae</taxon>
        <taxon>Carpinus</taxon>
    </lineage>
</organism>
<reference evidence="3 4" key="1">
    <citation type="submission" date="2019-06" db="EMBL/GenBank/DDBJ databases">
        <title>A chromosomal-level reference genome of Carpinus fangiana (Coryloideae, Betulaceae).</title>
        <authorList>
            <person name="Yang X."/>
            <person name="Wang Z."/>
            <person name="Zhang L."/>
            <person name="Hao G."/>
            <person name="Liu J."/>
            <person name="Yang Y."/>
        </authorList>
    </citation>
    <scope>NUCLEOTIDE SEQUENCE [LARGE SCALE GENOMIC DNA]</scope>
    <source>
        <strain evidence="3">Cfa_2016G</strain>
        <tissue evidence="3">Leaf</tissue>
    </source>
</reference>
<evidence type="ECO:0000313" key="4">
    <source>
        <dbReference type="Proteomes" id="UP000327013"/>
    </source>
</evidence>
<proteinExistence type="predicted"/>
<evidence type="ECO:0000256" key="2">
    <source>
        <dbReference type="SAM" id="Phobius"/>
    </source>
</evidence>
<protein>
    <submittedName>
        <fullName evidence="3">Uncharacterized protein</fullName>
    </submittedName>
</protein>
<dbReference type="EMBL" id="VIBQ01000089">
    <property type="protein sequence ID" value="KAB8698105.1"/>
    <property type="molecule type" value="Genomic_DNA"/>
</dbReference>
<feature type="compositionally biased region" description="Basic and acidic residues" evidence="1">
    <location>
        <begin position="250"/>
        <end position="262"/>
    </location>
</feature>
<accession>A0A5N6L439</accession>
<evidence type="ECO:0000256" key="1">
    <source>
        <dbReference type="SAM" id="MobiDB-lite"/>
    </source>
</evidence>
<keyword evidence="2" id="KW-1133">Transmembrane helix</keyword>
<feature type="region of interest" description="Disordered" evidence="1">
    <location>
        <begin position="219"/>
        <end position="273"/>
    </location>
</feature>
<gene>
    <name evidence="3" type="ORF">FH972_026355</name>
</gene>
<keyword evidence="4" id="KW-1185">Reference proteome</keyword>
<dbReference type="PANTHER" id="PTHR37848">
    <property type="entry name" value="EXPRESSED PROTEIN"/>
    <property type="match status" value="1"/>
</dbReference>
<dbReference type="OrthoDB" id="203796at2759"/>
<sequence length="645" mass="72243">MRSTACLVQITQSPLVCFVYGSSIGLYKIIYMLHRMKPRLGVSGGKGSNGVPMLPEAVEGILETVHRHKDPPNSGSEATSICKADLTARVYQDQKTIFIGRRLLCFWEAVSETRVGASDRRTASSPFDWGWGALQAASPRYYNVSLSRRHCTFLRDTVFKALPKNSWRKGPAKACFTLTTSIEGFVSRDGALFAHQLRRNMASPVACLFQDKMGRLDHATAAPPPYEAVSSQTEPLRPSSVSLHTLEPPQYRDEPAEQHTDSGRTGSANRPPNEVHLLQHIPAALRPQKNGEIRTLEPSLSSNAPALFALLQAQAGLPPQPVIRLLGTHREVIQQDNKKENRLVTDFDIQVNCSYIFAHQAANPQAALDWYSLVTVPDDEKALRGGFFKRRLRKPDADDEESAPRRTDAEDARLWSHSFCAAASHRWFPLIFRFRRKLLNWNLQTLEKQLTAGVRATGYRGDVAVSSTLQNPGFSIYSDHWMNRALNNAWIWWACVVLQLWIVCWPVLLLCTGTYDGVSSEWLYKRRIILNEDEVERGDAREMQFRMLYASESEQQWYAKWGEAMIEAAFARRQGWLDRGDLEARQRVGETPQTGNSTVDTAVGIFTGIHGALRSADRITGWGAHRGASGAGLSMNLSHTSILRG</sequence>
<feature type="transmembrane region" description="Helical" evidence="2">
    <location>
        <begin position="490"/>
        <end position="510"/>
    </location>
</feature>
<evidence type="ECO:0000313" key="3">
    <source>
        <dbReference type="EMBL" id="KAB8698105.1"/>
    </source>
</evidence>
<feature type="compositionally biased region" description="Polar residues" evidence="1">
    <location>
        <begin position="229"/>
        <end position="243"/>
    </location>
</feature>
<keyword evidence="2" id="KW-0472">Membrane</keyword>
<dbReference type="PANTHER" id="PTHR37848:SF1">
    <property type="entry name" value="SUN DOMAIN-CONTAINING PROTEIN"/>
    <property type="match status" value="1"/>
</dbReference>
<comment type="caution">
    <text evidence="3">The sequence shown here is derived from an EMBL/GenBank/DDBJ whole genome shotgun (WGS) entry which is preliminary data.</text>
</comment>
<feature type="transmembrane region" description="Helical" evidence="2">
    <location>
        <begin position="12"/>
        <end position="30"/>
    </location>
</feature>
<name>A0A5N6L439_9ROSI</name>